<comment type="caution">
    <text evidence="1">The sequence shown here is derived from an EMBL/GenBank/DDBJ whole genome shotgun (WGS) entry which is preliminary data.</text>
</comment>
<organism evidence="1">
    <name type="scientific">bioreactor metagenome</name>
    <dbReference type="NCBI Taxonomy" id="1076179"/>
    <lineage>
        <taxon>unclassified sequences</taxon>
        <taxon>metagenomes</taxon>
        <taxon>ecological metagenomes</taxon>
    </lineage>
</organism>
<proteinExistence type="predicted"/>
<accession>A0A645FSI7</accession>
<dbReference type="AlphaFoldDB" id="A0A645FSI7"/>
<evidence type="ECO:0000313" key="1">
    <source>
        <dbReference type="EMBL" id="MPN17407.1"/>
    </source>
</evidence>
<protein>
    <submittedName>
        <fullName evidence="1">Uncharacterized protein</fullName>
    </submittedName>
</protein>
<sequence length="76" mass="8403">MERAASLTGGIVAPSLELAQSFEPQNDFLQLSLVLPQSPEISGYPDQSMLALYMDVGLLQTRDWLPLCPNLIQNKK</sequence>
<gene>
    <name evidence="1" type="ORF">SDC9_164760</name>
</gene>
<dbReference type="EMBL" id="VSSQ01064530">
    <property type="protein sequence ID" value="MPN17407.1"/>
    <property type="molecule type" value="Genomic_DNA"/>
</dbReference>
<name>A0A645FSI7_9ZZZZ</name>
<reference evidence="1" key="1">
    <citation type="submission" date="2019-08" db="EMBL/GenBank/DDBJ databases">
        <authorList>
            <person name="Kucharzyk K."/>
            <person name="Murdoch R.W."/>
            <person name="Higgins S."/>
            <person name="Loffler F."/>
        </authorList>
    </citation>
    <scope>NUCLEOTIDE SEQUENCE</scope>
</reference>